<dbReference type="NCBIfam" id="TIGR01988">
    <property type="entry name" value="Ubi-OHases"/>
    <property type="match status" value="1"/>
</dbReference>
<comment type="pathway">
    <text evidence="2">Cofactor biosynthesis; ubiquinone biosynthesis.</text>
</comment>
<evidence type="ECO:0000256" key="4">
    <source>
        <dbReference type="ARBA" id="ARBA00022827"/>
    </source>
</evidence>
<protein>
    <submittedName>
        <fullName evidence="8">UbiH/UbiF/VisC/COQ6 family ubiquinone biosynthesis hydroxylase</fullName>
    </submittedName>
</protein>
<comment type="cofactor">
    <cofactor evidence="1">
        <name>FAD</name>
        <dbReference type="ChEBI" id="CHEBI:57692"/>
    </cofactor>
</comment>
<evidence type="ECO:0000256" key="2">
    <source>
        <dbReference type="ARBA" id="ARBA00004749"/>
    </source>
</evidence>
<evidence type="ECO:0000259" key="7">
    <source>
        <dbReference type="Pfam" id="PF01494"/>
    </source>
</evidence>
<proteinExistence type="predicted"/>
<reference evidence="8 9" key="1">
    <citation type="submission" date="2021-06" db="EMBL/GenBank/DDBJ databases">
        <title>Bacterium isolated from marine sediment.</title>
        <authorList>
            <person name="Zhu K.-L."/>
            <person name="Du Z.-J."/>
            <person name="Liang Q.-Y."/>
        </authorList>
    </citation>
    <scope>NUCLEOTIDE SEQUENCE [LARGE SCALE GENOMIC DNA]</scope>
    <source>
        <strain evidence="8 9">A346</strain>
    </source>
</reference>
<name>A0ABS6M7M0_9GAMM</name>
<dbReference type="Pfam" id="PF01494">
    <property type="entry name" value="FAD_binding_3"/>
    <property type="match status" value="1"/>
</dbReference>
<dbReference type="InterPro" id="IPR051205">
    <property type="entry name" value="UbiH/COQ6_monooxygenase"/>
</dbReference>
<organism evidence="8 9">
    <name type="scientific">Marinobacterium weihaiense</name>
    <dbReference type="NCBI Taxonomy" id="2851016"/>
    <lineage>
        <taxon>Bacteria</taxon>
        <taxon>Pseudomonadati</taxon>
        <taxon>Pseudomonadota</taxon>
        <taxon>Gammaproteobacteria</taxon>
        <taxon>Oceanospirillales</taxon>
        <taxon>Oceanospirillaceae</taxon>
        <taxon>Marinobacterium</taxon>
    </lineage>
</organism>
<dbReference type="PANTHER" id="PTHR43876">
    <property type="entry name" value="UBIQUINONE BIOSYNTHESIS MONOOXYGENASE COQ6, MITOCHONDRIAL"/>
    <property type="match status" value="1"/>
</dbReference>
<evidence type="ECO:0000256" key="3">
    <source>
        <dbReference type="ARBA" id="ARBA00022630"/>
    </source>
</evidence>
<keyword evidence="4" id="KW-0274">FAD</keyword>
<evidence type="ECO:0000313" key="8">
    <source>
        <dbReference type="EMBL" id="MBV0931787.1"/>
    </source>
</evidence>
<keyword evidence="6" id="KW-0503">Monooxygenase</keyword>
<accession>A0ABS6M7M0</accession>
<keyword evidence="5" id="KW-0560">Oxidoreductase</keyword>
<feature type="domain" description="FAD-binding" evidence="7">
    <location>
        <begin position="5"/>
        <end position="344"/>
    </location>
</feature>
<comment type="caution">
    <text evidence="8">The sequence shown here is derived from an EMBL/GenBank/DDBJ whole genome shotgun (WGS) entry which is preliminary data.</text>
</comment>
<dbReference type="InterPro" id="IPR010971">
    <property type="entry name" value="UbiH/COQ6"/>
</dbReference>
<dbReference type="InterPro" id="IPR018168">
    <property type="entry name" value="Ubi_Hdrlase_CS"/>
</dbReference>
<dbReference type="PANTHER" id="PTHR43876:SF10">
    <property type="entry name" value="3-DEMETHOXYUBIQUINOL 3-HYDROXYLASE"/>
    <property type="match status" value="1"/>
</dbReference>
<dbReference type="PROSITE" id="PS01304">
    <property type="entry name" value="UBIH"/>
    <property type="match status" value="1"/>
</dbReference>
<dbReference type="EMBL" id="JAHQZT010000001">
    <property type="protein sequence ID" value="MBV0931787.1"/>
    <property type="molecule type" value="Genomic_DNA"/>
</dbReference>
<evidence type="ECO:0000256" key="1">
    <source>
        <dbReference type="ARBA" id="ARBA00001974"/>
    </source>
</evidence>
<dbReference type="RefSeq" id="WP_217333217.1">
    <property type="nucleotide sequence ID" value="NZ_JAHQZT010000001.1"/>
</dbReference>
<dbReference type="Proteomes" id="UP000755551">
    <property type="component" value="Unassembled WGS sequence"/>
</dbReference>
<evidence type="ECO:0000313" key="9">
    <source>
        <dbReference type="Proteomes" id="UP000755551"/>
    </source>
</evidence>
<dbReference type="PROSITE" id="PS51257">
    <property type="entry name" value="PROKAR_LIPOPROTEIN"/>
    <property type="match status" value="1"/>
</dbReference>
<evidence type="ECO:0000256" key="5">
    <source>
        <dbReference type="ARBA" id="ARBA00023002"/>
    </source>
</evidence>
<keyword evidence="8" id="KW-0830">Ubiquinone</keyword>
<evidence type="ECO:0000256" key="6">
    <source>
        <dbReference type="ARBA" id="ARBA00023033"/>
    </source>
</evidence>
<dbReference type="InterPro" id="IPR002938">
    <property type="entry name" value="FAD-bd"/>
</dbReference>
<gene>
    <name evidence="8" type="ORF">KTN04_00320</name>
</gene>
<keyword evidence="3" id="KW-0285">Flavoprotein</keyword>
<sequence length="402" mass="43891">MKTRYDVLIVGGGMVGSALACALGNTGLSVAVLERQLPEPFVASQPHDLRVSALSIASERFLQNIGAWDGIRSRRSCPYKRMKVWERSSDKGATEFDAADSGYSHLGHIVENRIVQLALLERLGELDNVDLISPARTLRIDYSPGATLVELEGGEQVVGRLVVAADGGDSMVRQAAGIGVTKWDYHQHALVAGVTTAYGQEDITWQQFQPSGPLAFLPLSGHNASVVWYNTPNEVKRLRALPDDAFLQQLHANFPPELGTITEIQGRSSFPLRRQHAQQYALEGLVLVGDAAHMIHPLAGQGVNIGMLDAAALAEVLLQAHAQGEAHESMPVLSRYEKQRRHHNLLMMQIMDGFYHVFTNDIGPLKLVRNLGLGLAGRIPLARRQVMEFAMGIRGSLPGLAR</sequence>
<keyword evidence="9" id="KW-1185">Reference proteome</keyword>